<protein>
    <submittedName>
        <fullName evidence="1">Uncharacterized protein</fullName>
    </submittedName>
</protein>
<proteinExistence type="predicted"/>
<sequence length="67" mass="7360">MNRNVFRGSCIDQLSSPMIFFVSRTLLHFSKRIAVIALNAILKPVEHAPQSSVAIAFLLVHSSKPPG</sequence>
<dbReference type="STRING" id="582692.SAMN05720606_11726"/>
<dbReference type="Proteomes" id="UP000198538">
    <property type="component" value="Unassembled WGS sequence"/>
</dbReference>
<keyword evidence="2" id="KW-1185">Reference proteome</keyword>
<evidence type="ECO:0000313" key="1">
    <source>
        <dbReference type="EMBL" id="SCZ04038.1"/>
    </source>
</evidence>
<dbReference type="EMBL" id="FMVM01000017">
    <property type="protein sequence ID" value="SCZ04038.1"/>
    <property type="molecule type" value="Genomic_DNA"/>
</dbReference>
<evidence type="ECO:0000313" key="2">
    <source>
        <dbReference type="Proteomes" id="UP000198538"/>
    </source>
</evidence>
<dbReference type="AlphaFoldDB" id="A0A1G5KV71"/>
<reference evidence="2" key="1">
    <citation type="submission" date="2016-10" db="EMBL/GenBank/DDBJ databases">
        <authorList>
            <person name="Varghese N."/>
            <person name="Submissions S."/>
        </authorList>
    </citation>
    <scope>NUCLEOTIDE SEQUENCE [LARGE SCALE GENOMIC DNA]</scope>
    <source>
        <strain evidence="2">BL9</strain>
    </source>
</reference>
<organism evidence="1 2">
    <name type="scientific">Paenibacillus polysaccharolyticus</name>
    <dbReference type="NCBI Taxonomy" id="582692"/>
    <lineage>
        <taxon>Bacteria</taxon>
        <taxon>Bacillati</taxon>
        <taxon>Bacillota</taxon>
        <taxon>Bacilli</taxon>
        <taxon>Bacillales</taxon>
        <taxon>Paenibacillaceae</taxon>
        <taxon>Paenibacillus</taxon>
    </lineage>
</organism>
<gene>
    <name evidence="1" type="ORF">SAMN05720606_11726</name>
</gene>
<accession>A0A1G5KV71</accession>
<name>A0A1G5KV71_9BACL</name>